<feature type="region of interest" description="Disordered" evidence="2">
    <location>
        <begin position="1124"/>
        <end position="1151"/>
    </location>
</feature>
<keyword evidence="3" id="KW-0472">Membrane</keyword>
<dbReference type="SUPFAM" id="SSF46458">
    <property type="entry name" value="Globin-like"/>
    <property type="match status" value="2"/>
</dbReference>
<dbReference type="InterPro" id="IPR012292">
    <property type="entry name" value="Globin/Proto"/>
</dbReference>
<dbReference type="PANTHER" id="PTHR10582:SF2">
    <property type="entry name" value="INACTIVE"/>
    <property type="match status" value="1"/>
</dbReference>
<proteinExistence type="predicted"/>
<keyword evidence="3" id="KW-0812">Transmembrane</keyword>
<feature type="compositionally biased region" description="Polar residues" evidence="2">
    <location>
        <begin position="414"/>
        <end position="423"/>
    </location>
</feature>
<dbReference type="EMBL" id="CDMZ01001949">
    <property type="protein sequence ID" value="CEM39717.1"/>
    <property type="molecule type" value="Genomic_DNA"/>
</dbReference>
<accession>A0A0G4H7J1</accession>
<protein>
    <recommendedName>
        <fullName evidence="5">Globin family profile domain-containing protein</fullName>
    </recommendedName>
</protein>
<dbReference type="GO" id="GO:0019825">
    <property type="term" value="F:oxygen binding"/>
    <property type="evidence" value="ECO:0007669"/>
    <property type="project" value="InterPro"/>
</dbReference>
<feature type="region of interest" description="Disordered" evidence="2">
    <location>
        <begin position="371"/>
        <end position="499"/>
    </location>
</feature>
<evidence type="ECO:0000256" key="1">
    <source>
        <dbReference type="ARBA" id="ARBA00022737"/>
    </source>
</evidence>
<organism evidence="4">
    <name type="scientific">Chromera velia CCMP2878</name>
    <dbReference type="NCBI Taxonomy" id="1169474"/>
    <lineage>
        <taxon>Eukaryota</taxon>
        <taxon>Sar</taxon>
        <taxon>Alveolata</taxon>
        <taxon>Colpodellida</taxon>
        <taxon>Chromeraceae</taxon>
        <taxon>Chromera</taxon>
    </lineage>
</organism>
<feature type="compositionally biased region" description="Polar residues" evidence="2">
    <location>
        <begin position="442"/>
        <end position="451"/>
    </location>
</feature>
<dbReference type="GO" id="GO:0005216">
    <property type="term" value="F:monoatomic ion channel activity"/>
    <property type="evidence" value="ECO:0007669"/>
    <property type="project" value="InterPro"/>
</dbReference>
<feature type="compositionally biased region" description="Basic and acidic residues" evidence="2">
    <location>
        <begin position="473"/>
        <end position="499"/>
    </location>
</feature>
<evidence type="ECO:0000313" key="4">
    <source>
        <dbReference type="EMBL" id="CEM39717.1"/>
    </source>
</evidence>
<reference evidence="4" key="1">
    <citation type="submission" date="2014-11" db="EMBL/GenBank/DDBJ databases">
        <authorList>
            <person name="Otto D Thomas"/>
            <person name="Naeem Raeece"/>
        </authorList>
    </citation>
    <scope>NUCLEOTIDE SEQUENCE</scope>
</reference>
<feature type="transmembrane region" description="Helical" evidence="3">
    <location>
        <begin position="1012"/>
        <end position="1036"/>
    </location>
</feature>
<dbReference type="InterPro" id="IPR009050">
    <property type="entry name" value="Globin-like_sf"/>
</dbReference>
<feature type="region of interest" description="Disordered" evidence="2">
    <location>
        <begin position="1"/>
        <end position="25"/>
    </location>
</feature>
<dbReference type="Gene3D" id="1.10.490.10">
    <property type="entry name" value="Globins"/>
    <property type="match status" value="2"/>
</dbReference>
<dbReference type="GO" id="GO:0005886">
    <property type="term" value="C:plasma membrane"/>
    <property type="evidence" value="ECO:0007669"/>
    <property type="project" value="TreeGrafter"/>
</dbReference>
<keyword evidence="1" id="KW-0677">Repeat</keyword>
<feature type="compositionally biased region" description="Gly residues" evidence="2">
    <location>
        <begin position="1139"/>
        <end position="1150"/>
    </location>
</feature>
<dbReference type="GO" id="GO:0098703">
    <property type="term" value="P:calcium ion import across plasma membrane"/>
    <property type="evidence" value="ECO:0007669"/>
    <property type="project" value="TreeGrafter"/>
</dbReference>
<dbReference type="AlphaFoldDB" id="A0A0G4H7J1"/>
<dbReference type="InterPro" id="IPR024862">
    <property type="entry name" value="TRPV"/>
</dbReference>
<feature type="compositionally biased region" description="Acidic residues" evidence="2">
    <location>
        <begin position="375"/>
        <end position="385"/>
    </location>
</feature>
<dbReference type="VEuPathDB" id="CryptoDB:Cvel_24983"/>
<feature type="transmembrane region" description="Helical" evidence="3">
    <location>
        <begin position="851"/>
        <end position="872"/>
    </location>
</feature>
<sequence>MSPDRATFPVLSAGSLPTREGSPHLQSRQILSGNFKEKQAEGEMTWLQRHALQVERLRSEKGSTEEERRASHHGTWVLQYDILTKTLPDPALVTKRGKTVMGRAFVDTISTMVAFASERATLNSYLDWVALRHVHYGIDSTFSPLFKSACLSALEQILGDQWDRETESAWSEAFELSSKTLMERMETMQKRLKHIREGWDTASKQLGVQAMEAKVAANLMVASLAAAQGREGASSRHATKQASLAKGVVALLGHLVDAVFDLQRLRGVTEGLLIPYEEIFEAFGAVPSLKKTRSVAVQTMEEVVGVGRWTAEHEEAWTWLWGRAVEERQTKWTRRDRDKALEAWAVVERILMREVQGDERHWKVKGRDYWRDNESSEDPQGEMEGEERGGKGSRRPSLRNVPGDREELPHLSKNMMQDLTPSSPKAVGRKKERVPLRGFLNIRTSSDNKGNLSGREKSLTGFVEDDDDVLSLQRKEKERETEEQGEDKQNLSAKEMKKLENQKKIRERLEKGHKVSEEVAAVFSREFFKRLSTFAPSVHAVFVKSEEKYTRTIKDLLGRLLAYIDDPSAIWSDDEELAMRHVIFGVMPTDIPLYNRVMVQTMAGIAGGEWNLQHDAVWTKMMGLATETLSQALVAALHPITRALVTGSPDGLIAGLRDTPRGERASWACSVTISGEERSPIYWMIEAGFSDLASILMRDVLALRCNKSGFYCGRFVAFSVGKRRVVFYLKELWGDSRLKGRDGETLFPSVASAPLTLLTNMNETGIAAHPVVDRLVNLKWDLYAKRRYLQVQCLHFAQILSFSIGYIWAVYAPFEFSMVFRAVSYVMPVVSISVFFNRVARQRKIGMTRPLLFGVPVSFQVPFTAGSSWNLARLISSFIQNGYDSVAWNSFGILYAYGGGDYYNTALTSLVSILLWIVACEMMLVSEDTAAMLGGVKMLGAEFIKYMAFVFLVTLGFASALANVAVETPEFATFEDSFQTLISAFAGAWEPSMSHRHYPNHTGRPTVELLIVFYKIISTLIFAQSLLAIMIVVWQINAETSRDKARLARAELVVEVDSMLSTEFLNNVVDGLKFDQQLFLDDDRTRGPSGGVEAWVEDSNFKIPGLEERHGRASRLEVFDSELGPEAPWPEEERKGHGGEGGAGGDGLAGGIEDADREIKNMRGPATKVVRFVRRFIFSFFLQPFYLG</sequence>
<keyword evidence="3" id="KW-1133">Transmembrane helix</keyword>
<name>A0A0G4H7J1_9ALVE</name>
<gene>
    <name evidence="4" type="ORF">Cvel_24983</name>
</gene>
<dbReference type="InterPro" id="IPR044399">
    <property type="entry name" value="Mb-like_M"/>
</dbReference>
<dbReference type="GO" id="GO:0020037">
    <property type="term" value="F:heme binding"/>
    <property type="evidence" value="ECO:0007669"/>
    <property type="project" value="InterPro"/>
</dbReference>
<dbReference type="PANTHER" id="PTHR10582">
    <property type="entry name" value="TRANSIENT RECEPTOR POTENTIAL ION CHANNEL PROTEIN"/>
    <property type="match status" value="1"/>
</dbReference>
<feature type="transmembrane region" description="Helical" evidence="3">
    <location>
        <begin position="818"/>
        <end position="839"/>
    </location>
</feature>
<feature type="transmembrane region" description="Helical" evidence="3">
    <location>
        <begin position="902"/>
        <end position="925"/>
    </location>
</feature>
<evidence type="ECO:0000256" key="3">
    <source>
        <dbReference type="SAM" id="Phobius"/>
    </source>
</evidence>
<evidence type="ECO:0008006" key="5">
    <source>
        <dbReference type="Google" id="ProtNLM"/>
    </source>
</evidence>
<evidence type="ECO:0000256" key="2">
    <source>
        <dbReference type="SAM" id="MobiDB-lite"/>
    </source>
</evidence>
<dbReference type="CDD" id="cd01040">
    <property type="entry name" value="Mb-like"/>
    <property type="match status" value="1"/>
</dbReference>
<feature type="transmembrane region" description="Helical" evidence="3">
    <location>
        <begin position="946"/>
        <end position="966"/>
    </location>
</feature>
<dbReference type="PhylomeDB" id="A0A0G4H7J1"/>